<feature type="chain" id="PRO_5019821593" description="Sensor of ECF-type sigma factor" evidence="1">
    <location>
        <begin position="20"/>
        <end position="150"/>
    </location>
</feature>
<comment type="caution">
    <text evidence="2">The sequence shown here is derived from an EMBL/GenBank/DDBJ whole genome shotgun (WGS) entry which is preliminary data.</text>
</comment>
<feature type="signal peptide" evidence="1">
    <location>
        <begin position="1"/>
        <end position="19"/>
    </location>
</feature>
<dbReference type="RefSeq" id="WP_121345421.1">
    <property type="nucleotide sequence ID" value="NZ_RBLG01000002.1"/>
</dbReference>
<gene>
    <name evidence="2" type="ORF">BC962_1569</name>
</gene>
<evidence type="ECO:0000313" key="3">
    <source>
        <dbReference type="Proteomes" id="UP000276282"/>
    </source>
</evidence>
<dbReference type="OrthoDB" id="675330at2"/>
<dbReference type="EMBL" id="RBLG01000002">
    <property type="protein sequence ID" value="RKS53319.1"/>
    <property type="molecule type" value="Genomic_DNA"/>
</dbReference>
<evidence type="ECO:0000256" key="1">
    <source>
        <dbReference type="SAM" id="SignalP"/>
    </source>
</evidence>
<reference evidence="2 3" key="1">
    <citation type="submission" date="2018-10" db="EMBL/GenBank/DDBJ databases">
        <title>Genomic Encyclopedia of Archaeal and Bacterial Type Strains, Phase II (KMG-II): from individual species to whole genera.</title>
        <authorList>
            <person name="Goeker M."/>
        </authorList>
    </citation>
    <scope>NUCLEOTIDE SEQUENCE [LARGE SCALE GENOMIC DNA]</scope>
    <source>
        <strain evidence="2 3">DSM 19839</strain>
    </source>
</reference>
<proteinExistence type="predicted"/>
<evidence type="ECO:0008006" key="4">
    <source>
        <dbReference type="Google" id="ProtNLM"/>
    </source>
</evidence>
<dbReference type="AlphaFoldDB" id="A0A495PX36"/>
<name>A0A495PX36_9FLAO</name>
<protein>
    <recommendedName>
        <fullName evidence="4">Sensor of ECF-type sigma factor</fullName>
    </recommendedName>
</protein>
<evidence type="ECO:0000313" key="2">
    <source>
        <dbReference type="EMBL" id="RKS53319.1"/>
    </source>
</evidence>
<sequence length="150" mass="18332">MKKVTLILILFISFFGLQAQDNKDREQHRERIKAMKVAFITQEMSMTPELAQKFWPIYNKYECQKMDLHRREHEELNDIESLSEKEAEKMLMEYQEIENEEYQIKKSLFTDLKKIISSKEIIKLHKLESDFNKKLLKEYRERKAKEQRKN</sequence>
<keyword evidence="1" id="KW-0732">Signal</keyword>
<accession>A0A495PX36</accession>
<keyword evidence="3" id="KW-1185">Reference proteome</keyword>
<organism evidence="2 3">
    <name type="scientific">Gillisia mitskevichiae</name>
    <dbReference type="NCBI Taxonomy" id="270921"/>
    <lineage>
        <taxon>Bacteria</taxon>
        <taxon>Pseudomonadati</taxon>
        <taxon>Bacteroidota</taxon>
        <taxon>Flavobacteriia</taxon>
        <taxon>Flavobacteriales</taxon>
        <taxon>Flavobacteriaceae</taxon>
        <taxon>Gillisia</taxon>
    </lineage>
</organism>
<dbReference type="Proteomes" id="UP000276282">
    <property type="component" value="Unassembled WGS sequence"/>
</dbReference>